<organism evidence="1 2">
    <name type="scientific">Nocardia niwae</name>
    <dbReference type="NCBI Taxonomy" id="626084"/>
    <lineage>
        <taxon>Bacteria</taxon>
        <taxon>Bacillati</taxon>
        <taxon>Actinomycetota</taxon>
        <taxon>Actinomycetes</taxon>
        <taxon>Mycobacteriales</taxon>
        <taxon>Nocardiaceae</taxon>
        <taxon>Nocardia</taxon>
    </lineage>
</organism>
<comment type="caution">
    <text evidence="1">The sequence shown here is derived from an EMBL/GenBank/DDBJ whole genome shotgun (WGS) entry which is preliminary data.</text>
</comment>
<dbReference type="Proteomes" id="UP001550535">
    <property type="component" value="Unassembled WGS sequence"/>
</dbReference>
<gene>
    <name evidence="1" type="ORF">ABZ507_08940</name>
</gene>
<sequence length="95" mass="10106">MTTLPNNTYIEELTWDRQANAAYLAIRSEHPGPRYAARTVRAQTKDGTLLATLDFDADGALLGVELLDAGTQLTAAMKAAATDITGGRQGTEPAE</sequence>
<dbReference type="EMBL" id="JBEYBR010000016">
    <property type="protein sequence ID" value="MEU2121949.1"/>
    <property type="molecule type" value="Genomic_DNA"/>
</dbReference>
<dbReference type="Pfam" id="PF10049">
    <property type="entry name" value="DUF2283"/>
    <property type="match status" value="1"/>
</dbReference>
<reference evidence="1 2" key="1">
    <citation type="submission" date="2024-06" db="EMBL/GenBank/DDBJ databases">
        <title>The Natural Products Discovery Center: Release of the First 8490 Sequenced Strains for Exploring Actinobacteria Biosynthetic Diversity.</title>
        <authorList>
            <person name="Kalkreuter E."/>
            <person name="Kautsar S.A."/>
            <person name="Yang D."/>
            <person name="Bader C.D."/>
            <person name="Teijaro C.N."/>
            <person name="Fluegel L."/>
            <person name="Davis C.M."/>
            <person name="Simpson J.R."/>
            <person name="Lauterbach L."/>
            <person name="Steele A.D."/>
            <person name="Gui C."/>
            <person name="Meng S."/>
            <person name="Li G."/>
            <person name="Viehrig K."/>
            <person name="Ye F."/>
            <person name="Su P."/>
            <person name="Kiefer A.F."/>
            <person name="Nichols A."/>
            <person name="Cepeda A.J."/>
            <person name="Yan W."/>
            <person name="Fan B."/>
            <person name="Jiang Y."/>
            <person name="Adhikari A."/>
            <person name="Zheng C.-J."/>
            <person name="Schuster L."/>
            <person name="Cowan T.M."/>
            <person name="Smanski M.J."/>
            <person name="Chevrette M.G."/>
            <person name="De Carvalho L.P.S."/>
            <person name="Shen B."/>
        </authorList>
    </citation>
    <scope>NUCLEOTIDE SEQUENCE [LARGE SCALE GENOMIC DNA]</scope>
    <source>
        <strain evidence="1 2">NPDC019434</strain>
    </source>
</reference>
<dbReference type="InterPro" id="IPR019270">
    <property type="entry name" value="DUF2283"/>
</dbReference>
<evidence type="ECO:0000313" key="1">
    <source>
        <dbReference type="EMBL" id="MEU2121949.1"/>
    </source>
</evidence>
<dbReference type="RefSeq" id="WP_169812958.1">
    <property type="nucleotide sequence ID" value="NZ_JBEYBM010000004.1"/>
</dbReference>
<name>A0ABV2X7T6_9NOCA</name>
<protein>
    <submittedName>
        <fullName evidence="1">DUF2283 domain-containing protein</fullName>
    </submittedName>
</protein>
<keyword evidence="2" id="KW-1185">Reference proteome</keyword>
<accession>A0ABV2X7T6</accession>
<evidence type="ECO:0000313" key="2">
    <source>
        <dbReference type="Proteomes" id="UP001550535"/>
    </source>
</evidence>
<proteinExistence type="predicted"/>